<dbReference type="GO" id="GO:0008270">
    <property type="term" value="F:zinc ion binding"/>
    <property type="evidence" value="ECO:0007669"/>
    <property type="project" value="UniProtKB-KW"/>
</dbReference>
<keyword evidence="4" id="KW-0863">Zinc-finger</keyword>
<name>C4JR78_UNCRE</name>
<dbReference type="RefSeq" id="XP_002544043.1">
    <property type="nucleotide sequence ID" value="XM_002543997.1"/>
</dbReference>
<dbReference type="PROSITE" id="PS50157">
    <property type="entry name" value="ZINC_FINGER_C2H2_2"/>
    <property type="match status" value="1"/>
</dbReference>
<feature type="compositionally biased region" description="Basic residues" evidence="6">
    <location>
        <begin position="7"/>
        <end position="17"/>
    </location>
</feature>
<evidence type="ECO:0000256" key="5">
    <source>
        <dbReference type="SAM" id="Coils"/>
    </source>
</evidence>
<dbReference type="eggNOG" id="KOG2248">
    <property type="taxonomic scope" value="Eukaryota"/>
</dbReference>
<evidence type="ECO:0000256" key="6">
    <source>
        <dbReference type="SAM" id="MobiDB-lite"/>
    </source>
</evidence>
<reference evidence="9" key="1">
    <citation type="journal article" date="2009" name="Genome Res.">
        <title>Comparative genomic analyses of the human fungal pathogens Coccidioides and their relatives.</title>
        <authorList>
            <person name="Sharpton T.J."/>
            <person name="Stajich J.E."/>
            <person name="Rounsley S.D."/>
            <person name="Gardner M.J."/>
            <person name="Wortman J.R."/>
            <person name="Jordar V.S."/>
            <person name="Maiti R."/>
            <person name="Kodira C.D."/>
            <person name="Neafsey D.E."/>
            <person name="Zeng Q."/>
            <person name="Hung C.-Y."/>
            <person name="McMahan C."/>
            <person name="Muszewska A."/>
            <person name="Grynberg M."/>
            <person name="Mandel M.A."/>
            <person name="Kellner E.M."/>
            <person name="Barker B.M."/>
            <person name="Galgiani J.N."/>
            <person name="Orbach M.J."/>
            <person name="Kirkland T.N."/>
            <person name="Cole G.T."/>
            <person name="Henn M.R."/>
            <person name="Birren B.W."/>
            <person name="Taylor J.W."/>
        </authorList>
    </citation>
    <scope>NUCLEOTIDE SEQUENCE [LARGE SCALE GENOMIC DNA]</scope>
    <source>
        <strain evidence="9">UAMH 1704</strain>
    </source>
</reference>
<dbReference type="HOGENOM" id="CLU_036102_2_0_1"/>
<keyword evidence="4" id="KW-0479">Metal-binding</keyword>
<evidence type="ECO:0000256" key="1">
    <source>
        <dbReference type="ARBA" id="ARBA00022722"/>
    </source>
</evidence>
<dbReference type="InterPro" id="IPR047021">
    <property type="entry name" value="REXO1/3/4-like"/>
</dbReference>
<feature type="region of interest" description="Disordered" evidence="6">
    <location>
        <begin position="1"/>
        <end position="34"/>
    </location>
</feature>
<dbReference type="SUPFAM" id="SSF53098">
    <property type="entry name" value="Ribonuclease H-like"/>
    <property type="match status" value="1"/>
</dbReference>
<dbReference type="Pfam" id="PF00929">
    <property type="entry name" value="RNase_T"/>
    <property type="match status" value="1"/>
</dbReference>
<dbReference type="InterPro" id="IPR036397">
    <property type="entry name" value="RNaseH_sf"/>
</dbReference>
<evidence type="ECO:0000313" key="8">
    <source>
        <dbReference type="EMBL" id="EEP78714.1"/>
    </source>
</evidence>
<dbReference type="STRING" id="336963.C4JR78"/>
<proteinExistence type="predicted"/>
<feature type="compositionally biased region" description="Polar residues" evidence="6">
    <location>
        <begin position="19"/>
        <end position="31"/>
    </location>
</feature>
<dbReference type="InParanoid" id="C4JR78"/>
<dbReference type="PROSITE" id="PS00028">
    <property type="entry name" value="ZINC_FINGER_C2H2_1"/>
    <property type="match status" value="1"/>
</dbReference>
<dbReference type="VEuPathDB" id="FungiDB:UREG_03560"/>
<evidence type="ECO:0000313" key="9">
    <source>
        <dbReference type="Proteomes" id="UP000002058"/>
    </source>
</evidence>
<dbReference type="PANTHER" id="PTHR12801:SF114">
    <property type="entry name" value="EXONUCLEASE, PUTATIVE (AFU_ORTHOLOGUE AFUA_7G00870)-RELATED"/>
    <property type="match status" value="1"/>
</dbReference>
<evidence type="ECO:0000256" key="2">
    <source>
        <dbReference type="ARBA" id="ARBA00022801"/>
    </source>
</evidence>
<dbReference type="EMBL" id="CH476616">
    <property type="protein sequence ID" value="EEP78714.1"/>
    <property type="molecule type" value="Genomic_DNA"/>
</dbReference>
<dbReference type="KEGG" id="ure:UREG_03560"/>
<evidence type="ECO:0000259" key="7">
    <source>
        <dbReference type="PROSITE" id="PS50157"/>
    </source>
</evidence>
<dbReference type="SMART" id="SM00355">
    <property type="entry name" value="ZnF_C2H2"/>
    <property type="match status" value="1"/>
</dbReference>
<feature type="coiled-coil region" evidence="5">
    <location>
        <begin position="392"/>
        <end position="419"/>
    </location>
</feature>
<dbReference type="CDD" id="cd06137">
    <property type="entry name" value="DEDDh_RNase"/>
    <property type="match status" value="1"/>
</dbReference>
<accession>C4JR78</accession>
<dbReference type="OrthoDB" id="16516at2759"/>
<evidence type="ECO:0000256" key="4">
    <source>
        <dbReference type="PROSITE-ProRule" id="PRU00042"/>
    </source>
</evidence>
<protein>
    <recommendedName>
        <fullName evidence="7">C2H2-type domain-containing protein</fullName>
    </recommendedName>
</protein>
<dbReference type="GO" id="GO:0005634">
    <property type="term" value="C:nucleus"/>
    <property type="evidence" value="ECO:0007669"/>
    <property type="project" value="TreeGrafter"/>
</dbReference>
<dbReference type="GO" id="GO:0000027">
    <property type="term" value="P:ribosomal large subunit assembly"/>
    <property type="evidence" value="ECO:0007669"/>
    <property type="project" value="TreeGrafter"/>
</dbReference>
<dbReference type="GO" id="GO:0003676">
    <property type="term" value="F:nucleic acid binding"/>
    <property type="evidence" value="ECO:0007669"/>
    <property type="project" value="InterPro"/>
</dbReference>
<evidence type="ECO:0000256" key="3">
    <source>
        <dbReference type="ARBA" id="ARBA00022839"/>
    </source>
</evidence>
<dbReference type="GO" id="GO:0006364">
    <property type="term" value="P:rRNA processing"/>
    <property type="evidence" value="ECO:0007669"/>
    <property type="project" value="TreeGrafter"/>
</dbReference>
<dbReference type="PANTHER" id="PTHR12801">
    <property type="entry name" value="RNA EXONUCLEASE REXO1 / RECO3 FAMILY MEMBER-RELATED"/>
    <property type="match status" value="1"/>
</dbReference>
<dbReference type="SMART" id="SM00479">
    <property type="entry name" value="EXOIII"/>
    <property type="match status" value="1"/>
</dbReference>
<keyword evidence="1" id="KW-0540">Nuclease</keyword>
<dbReference type="Gene3D" id="3.30.420.10">
    <property type="entry name" value="Ribonuclease H-like superfamily/Ribonuclease H"/>
    <property type="match status" value="1"/>
</dbReference>
<dbReference type="AlphaFoldDB" id="C4JR78"/>
<dbReference type="GeneID" id="8437462"/>
<keyword evidence="9" id="KW-1185">Reference proteome</keyword>
<keyword evidence="2" id="KW-0378">Hydrolase</keyword>
<keyword evidence="4" id="KW-0862">Zinc</keyword>
<sequence length="462" mass="51553">MADDPKPKRRRRSRRGSAVKTQGTSQASPKKNVQCPDCSKRFVNIQSLKQHRAEKHSEMNRSEAIVGNYAGRAEGVKHPRDITAEAGAIFEARTIISADEHAGLLALLEQQCHSLDELPKMYRLKQYSEEEIDGVSVCKRCHGMKRDIEGRKSCTYHTEKPKPMPAGTSQKKPVYKCCNTNSKGCVNVPTHEYMLPSKGLASRLRKCQLTPLDQSSTAPKRAAIALDCEMVGTVAGDYPVSLSAVDYLTGEVILNRLVRPLVKVTDWRVRITGVTEKTIAQDRAALEGWEAARAELWAFMNPQTILIGHSLANDLKVLGMVHTRIVDSEILTKKAVGPTCKRVWGLKTLCETFLGIRIQAGKKGHSSLEDALATREIVLWCTKNPEHLATWAEQKRVQLAEERALIELAKNELKQKKMEDGQKEGRALPILTRRSEVLGKRKAETLIIEISESEDTADDLDF</sequence>
<gene>
    <name evidence="8" type="ORF">UREG_03560</name>
</gene>
<organism evidence="8 9">
    <name type="scientific">Uncinocarpus reesii (strain UAMH 1704)</name>
    <dbReference type="NCBI Taxonomy" id="336963"/>
    <lineage>
        <taxon>Eukaryota</taxon>
        <taxon>Fungi</taxon>
        <taxon>Dikarya</taxon>
        <taxon>Ascomycota</taxon>
        <taxon>Pezizomycotina</taxon>
        <taxon>Eurotiomycetes</taxon>
        <taxon>Eurotiomycetidae</taxon>
        <taxon>Onygenales</taxon>
        <taxon>Onygenaceae</taxon>
        <taxon>Uncinocarpus</taxon>
    </lineage>
</organism>
<dbReference type="GO" id="GO:0004527">
    <property type="term" value="F:exonuclease activity"/>
    <property type="evidence" value="ECO:0007669"/>
    <property type="project" value="UniProtKB-KW"/>
</dbReference>
<dbReference type="InterPro" id="IPR013087">
    <property type="entry name" value="Znf_C2H2_type"/>
</dbReference>
<feature type="domain" description="C2H2-type" evidence="7">
    <location>
        <begin position="33"/>
        <end position="61"/>
    </location>
</feature>
<dbReference type="InterPro" id="IPR012337">
    <property type="entry name" value="RNaseH-like_sf"/>
</dbReference>
<dbReference type="InterPro" id="IPR013520">
    <property type="entry name" value="Ribonucl_H"/>
</dbReference>
<dbReference type="OMA" id="DWRTPWS"/>
<dbReference type="Proteomes" id="UP000002058">
    <property type="component" value="Unassembled WGS sequence"/>
</dbReference>
<keyword evidence="3" id="KW-0269">Exonuclease</keyword>
<keyword evidence="5" id="KW-0175">Coiled coil</keyword>